<evidence type="ECO:0000313" key="1">
    <source>
        <dbReference type="EMBL" id="GME76163.1"/>
    </source>
</evidence>
<protein>
    <submittedName>
        <fullName evidence="1">Unnamed protein product</fullName>
    </submittedName>
</protein>
<proteinExistence type="predicted"/>
<comment type="caution">
    <text evidence="1">The sequence shown here is derived from an EMBL/GenBank/DDBJ whole genome shotgun (WGS) entry which is preliminary data.</text>
</comment>
<name>A0ACB5SY49_AMBMO</name>
<dbReference type="Proteomes" id="UP001165064">
    <property type="component" value="Unassembled WGS sequence"/>
</dbReference>
<gene>
    <name evidence="1" type="ORF">Amon02_000247200</name>
</gene>
<dbReference type="EMBL" id="BSXS01001433">
    <property type="protein sequence ID" value="GME76163.1"/>
    <property type="molecule type" value="Genomic_DNA"/>
</dbReference>
<accession>A0ACB5SY49</accession>
<sequence>MEGQHKGRSRSKGKFKKRKVQKVETSLELQQQQEQQEQQKLNEYYQQQLYEYYWLQQRQHERQTATTSFEDDSYVLSNGHKKLLIVFAIIFIYSIIRDYIADRVMVSNILNKSISVSEIPMHNPKYKKVHNTVCELARQDIVSDLNNCLKDLNIIDKNKLGSAPKYLGRFGYGLSFKNIAGLSFSSSNDDNGFDYGDDSYSKEFSEHCFQVFYDAIEKEQNFCGFSKYGISVVANTIYFRTESQRQWGKFTTGVSRVYQFVGSLPHSVYHQFLYVTDGVSQSLRFSFRFAKVGFAWSKTKAISLRSFLPTAFTSWFSPSSFTLPVSKIVTKIQDIKQLKFSLNSVSFTKAQANLQSFKSQLQLMFNRTFTESWIRVLEQQWEKFSMTKQLESMKRRYEGFVGTMWISESGYRKLKVILSNFHGGALCKVKRAHSKVFSKVKSFNISPGFKFGFALDRLKKNHLPKNDSSFIKRWLSNIGVNGVTKNNNSKNKNSRSKRSNSNKNKNRNRGLYDRLIMRLD</sequence>
<evidence type="ECO:0000313" key="2">
    <source>
        <dbReference type="Proteomes" id="UP001165064"/>
    </source>
</evidence>
<reference evidence="1" key="1">
    <citation type="submission" date="2023-04" db="EMBL/GenBank/DDBJ databases">
        <title>Ambrosiozyma monospora NBRC 10751.</title>
        <authorList>
            <person name="Ichikawa N."/>
            <person name="Sato H."/>
            <person name="Tonouchi N."/>
        </authorList>
    </citation>
    <scope>NUCLEOTIDE SEQUENCE</scope>
    <source>
        <strain evidence="1">NBRC 10751</strain>
    </source>
</reference>
<keyword evidence="2" id="KW-1185">Reference proteome</keyword>
<organism evidence="1 2">
    <name type="scientific">Ambrosiozyma monospora</name>
    <name type="common">Yeast</name>
    <name type="synonym">Endomycopsis monosporus</name>
    <dbReference type="NCBI Taxonomy" id="43982"/>
    <lineage>
        <taxon>Eukaryota</taxon>
        <taxon>Fungi</taxon>
        <taxon>Dikarya</taxon>
        <taxon>Ascomycota</taxon>
        <taxon>Saccharomycotina</taxon>
        <taxon>Pichiomycetes</taxon>
        <taxon>Pichiales</taxon>
        <taxon>Pichiaceae</taxon>
        <taxon>Ambrosiozyma</taxon>
    </lineage>
</organism>